<dbReference type="InterPro" id="IPR013983">
    <property type="entry name" value="Ald_Fedxn_OxRdtase_N"/>
</dbReference>
<dbReference type="GO" id="GO:0009055">
    <property type="term" value="F:electron transfer activity"/>
    <property type="evidence" value="ECO:0007669"/>
    <property type="project" value="InterPro"/>
</dbReference>
<dbReference type="SUPFAM" id="SSF48310">
    <property type="entry name" value="Aldehyde ferredoxin oxidoreductase, C-terminal domains"/>
    <property type="match status" value="1"/>
</dbReference>
<dbReference type="InterPro" id="IPR001203">
    <property type="entry name" value="OxRdtase_Ald_Fedxn_C"/>
</dbReference>
<dbReference type="KEGG" id="dcb:C3Y92_10990"/>
<accession>A0A4P6I1Q1</accession>
<feature type="domain" description="Aldehyde ferredoxin oxidoreductase N-terminal" evidence="9">
    <location>
        <begin position="9"/>
        <end position="209"/>
    </location>
</feature>
<dbReference type="PANTHER" id="PTHR30038">
    <property type="entry name" value="ALDEHYDE FERREDOXIN OXIDOREDUCTASE"/>
    <property type="match status" value="1"/>
</dbReference>
<dbReference type="Gene3D" id="3.60.9.10">
    <property type="entry name" value="Aldehyde ferredoxin oxidoreductase, N-terminal domain"/>
    <property type="match status" value="1"/>
</dbReference>
<evidence type="ECO:0000313" key="10">
    <source>
        <dbReference type="EMBL" id="QAZ67719.1"/>
    </source>
</evidence>
<dbReference type="AlphaFoldDB" id="A0A4P6I1Q1"/>
<dbReference type="PANTHER" id="PTHR30038:SF8">
    <property type="entry name" value="ALDEHYDE FERREDOXIN OXIDOREDUCTASE"/>
    <property type="match status" value="1"/>
</dbReference>
<dbReference type="RefSeq" id="WP_129352550.1">
    <property type="nucleotide sequence ID" value="NZ_CP026538.1"/>
</dbReference>
<keyword evidence="11" id="KW-1185">Reference proteome</keyword>
<organism evidence="10 11">
    <name type="scientific">Solidesulfovibrio carbinolicus</name>
    <dbReference type="NCBI Taxonomy" id="296842"/>
    <lineage>
        <taxon>Bacteria</taxon>
        <taxon>Pseudomonadati</taxon>
        <taxon>Thermodesulfobacteriota</taxon>
        <taxon>Desulfovibrionia</taxon>
        <taxon>Desulfovibrionales</taxon>
        <taxon>Desulfovibrionaceae</taxon>
        <taxon>Solidesulfovibrio</taxon>
    </lineage>
</organism>
<dbReference type="Proteomes" id="UP000293296">
    <property type="component" value="Chromosome"/>
</dbReference>
<evidence type="ECO:0000256" key="5">
    <source>
        <dbReference type="ARBA" id="ARBA00023002"/>
    </source>
</evidence>
<comment type="cofactor">
    <cofactor evidence="8">
        <name>tungstopterin</name>
        <dbReference type="ChEBI" id="CHEBI:30402"/>
    </cofactor>
</comment>
<keyword evidence="6" id="KW-0408">Iron</keyword>
<comment type="cofactor">
    <cofactor evidence="1">
        <name>[4Fe-4S] cluster</name>
        <dbReference type="ChEBI" id="CHEBI:49883"/>
    </cofactor>
</comment>
<keyword evidence="7" id="KW-0411">Iron-sulfur</keyword>
<proteinExistence type="inferred from homology"/>
<dbReference type="Pfam" id="PF02730">
    <property type="entry name" value="AFOR_N"/>
    <property type="match status" value="1"/>
</dbReference>
<dbReference type="Pfam" id="PF01314">
    <property type="entry name" value="AFOR_C"/>
    <property type="match status" value="1"/>
</dbReference>
<sequence length="594" mass="63874">MSNEANDLFRVLVYDLERGRGELAILPGRRDYLGGSGLAALLYEKYGLPTAPAFDPRQPLIFAIGPATGYFPLMSKTVCGFKSPYNENYAESHAGGRSALSLRFAGYDALVVVGKAPRLSTLVVGSRRIERLDVHYLAGADVFTTGKLLRKIAEGASGHRSILRIGPAGENGSGYACINVDTYRHFGRLGAGAVMGAKNLKGIVLQGDGDLPLPADKGYAKLFKDIHEKVTSSGMMEKYHNLGTPANVLPLNELKSLPWRNLAATSDAEADKVSGEAFAEKLLMHNAACAGCPVGCIHVGMVREMFSTSHRFAIHQVAYDHEPNFAAGPMLGVTDPVEVLAINDMADRQGLDIISAGVALAWAVEATQKGVISEKETEVKLAFGDAAALKRAMWLIGHKANDFYALLGQGAMAAAAHYGGADYACVLGQEMAGYATGETYFASQTVAFRHSHLDTGAYSYDQKHKEQDVAKVVDFLVKDERERVLLTCLVACLFAREVYKPEVIASVLGCLGHEELAGSFDAAAENARRARWRLKIATGYDPRATRIPKRFTEVTTWKGPVDAVYMEALRAAYAEAVAELGAPPAAAEPQPPAM</sequence>
<dbReference type="GO" id="GO:0051539">
    <property type="term" value="F:4 iron, 4 sulfur cluster binding"/>
    <property type="evidence" value="ECO:0007669"/>
    <property type="project" value="UniProtKB-KW"/>
</dbReference>
<evidence type="ECO:0000256" key="8">
    <source>
        <dbReference type="ARBA" id="ARBA00049934"/>
    </source>
</evidence>
<comment type="similarity">
    <text evidence="2">Belongs to the AOR/FOR family.</text>
</comment>
<dbReference type="InterPro" id="IPR036503">
    <property type="entry name" value="Ald_Fedxn_OxRdtase_N_sf"/>
</dbReference>
<dbReference type="InterPro" id="IPR051919">
    <property type="entry name" value="W-dependent_AOR"/>
</dbReference>
<dbReference type="SMART" id="SM00790">
    <property type="entry name" value="AFOR_N"/>
    <property type="match status" value="1"/>
</dbReference>
<protein>
    <submittedName>
        <fullName evidence="10">Aldehyde ferredoxin oxidoreductase</fullName>
    </submittedName>
</protein>
<dbReference type="Gene3D" id="1.10.599.10">
    <property type="entry name" value="Aldehyde Ferredoxin Oxidoreductase Protein, subunit A, domain 3"/>
    <property type="match status" value="1"/>
</dbReference>
<dbReference type="Gene3D" id="1.10.569.10">
    <property type="entry name" value="Aldehyde Ferredoxin Oxidoreductase Protein, subunit A, domain 2"/>
    <property type="match status" value="1"/>
</dbReference>
<dbReference type="GO" id="GO:0046872">
    <property type="term" value="F:metal ion binding"/>
    <property type="evidence" value="ECO:0007669"/>
    <property type="project" value="UniProtKB-KW"/>
</dbReference>
<keyword evidence="4" id="KW-0479">Metal-binding</keyword>
<keyword evidence="3" id="KW-0004">4Fe-4S</keyword>
<name>A0A4P6I1Q1_9BACT</name>
<dbReference type="GO" id="GO:0016625">
    <property type="term" value="F:oxidoreductase activity, acting on the aldehyde or oxo group of donors, iron-sulfur protein as acceptor"/>
    <property type="evidence" value="ECO:0007669"/>
    <property type="project" value="InterPro"/>
</dbReference>
<evidence type="ECO:0000256" key="2">
    <source>
        <dbReference type="ARBA" id="ARBA00011032"/>
    </source>
</evidence>
<dbReference type="InterPro" id="IPR036021">
    <property type="entry name" value="Tungsten_al_ferr_oxy-like_C"/>
</dbReference>
<gene>
    <name evidence="10" type="ORF">C3Y92_10990</name>
</gene>
<evidence type="ECO:0000256" key="7">
    <source>
        <dbReference type="ARBA" id="ARBA00023014"/>
    </source>
</evidence>
<evidence type="ECO:0000256" key="6">
    <source>
        <dbReference type="ARBA" id="ARBA00023004"/>
    </source>
</evidence>
<reference evidence="10 11" key="1">
    <citation type="submission" date="2018-02" db="EMBL/GenBank/DDBJ databases">
        <title>Genome sequence of Desulfovibrio carbinolicus DSM 3852.</title>
        <authorList>
            <person name="Wilbanks E."/>
            <person name="Skennerton C.T."/>
            <person name="Orphan V.J."/>
        </authorList>
    </citation>
    <scope>NUCLEOTIDE SEQUENCE [LARGE SCALE GENOMIC DNA]</scope>
    <source>
        <strain evidence="10 11">DSM 3852</strain>
    </source>
</reference>
<evidence type="ECO:0000256" key="3">
    <source>
        <dbReference type="ARBA" id="ARBA00022485"/>
    </source>
</evidence>
<dbReference type="OrthoDB" id="9763894at2"/>
<dbReference type="InterPro" id="IPR013984">
    <property type="entry name" value="Ald_Fedxn_OxRdtase_dom2"/>
</dbReference>
<dbReference type="SUPFAM" id="SSF56228">
    <property type="entry name" value="Aldehyde ferredoxin oxidoreductase, N-terminal domain"/>
    <property type="match status" value="1"/>
</dbReference>
<evidence type="ECO:0000259" key="9">
    <source>
        <dbReference type="SMART" id="SM00790"/>
    </source>
</evidence>
<dbReference type="InterPro" id="IPR013985">
    <property type="entry name" value="Ald_Fedxn_OxRdtase_dom3"/>
</dbReference>
<evidence type="ECO:0000256" key="1">
    <source>
        <dbReference type="ARBA" id="ARBA00001966"/>
    </source>
</evidence>
<dbReference type="EMBL" id="CP026538">
    <property type="protein sequence ID" value="QAZ67719.1"/>
    <property type="molecule type" value="Genomic_DNA"/>
</dbReference>
<keyword evidence="5" id="KW-0560">Oxidoreductase</keyword>
<evidence type="ECO:0000256" key="4">
    <source>
        <dbReference type="ARBA" id="ARBA00022723"/>
    </source>
</evidence>
<evidence type="ECO:0000313" key="11">
    <source>
        <dbReference type="Proteomes" id="UP000293296"/>
    </source>
</evidence>